<evidence type="ECO:0000259" key="9">
    <source>
        <dbReference type="PROSITE" id="PS50106"/>
    </source>
</evidence>
<dbReference type="InterPro" id="IPR012393">
    <property type="entry name" value="Tricorn_protease"/>
</dbReference>
<feature type="region of interest" description="Disordered" evidence="8">
    <location>
        <begin position="1054"/>
        <end position="1077"/>
    </location>
</feature>
<feature type="compositionally biased region" description="Basic and acidic residues" evidence="8">
    <location>
        <begin position="535"/>
        <end position="558"/>
    </location>
</feature>
<evidence type="ECO:0000256" key="2">
    <source>
        <dbReference type="ARBA" id="ARBA00008524"/>
    </source>
</evidence>
<keyword evidence="5 7" id="KW-0378">Hydrolase</keyword>
<dbReference type="Pfam" id="PF03572">
    <property type="entry name" value="Peptidase_S41"/>
    <property type="match status" value="1"/>
</dbReference>
<keyword evidence="11" id="KW-1185">Reference proteome</keyword>
<dbReference type="Pfam" id="PF26550">
    <property type="entry name" value="Tricorn_2nd"/>
    <property type="match status" value="1"/>
</dbReference>
<dbReference type="InterPro" id="IPR029045">
    <property type="entry name" value="ClpP/crotonase-like_dom_sf"/>
</dbReference>
<reference evidence="11" key="1">
    <citation type="journal article" date="2019" name="Int. J. Syst. Evol. Microbiol.">
        <title>The Global Catalogue of Microorganisms (GCM) 10K type strain sequencing project: providing services to taxonomists for standard genome sequencing and annotation.</title>
        <authorList>
            <consortium name="The Broad Institute Genomics Platform"/>
            <consortium name="The Broad Institute Genome Sequencing Center for Infectious Disease"/>
            <person name="Wu L."/>
            <person name="Ma J."/>
        </authorList>
    </citation>
    <scope>NUCLEOTIDE SEQUENCE [LARGE SCALE GENOMIC DNA]</scope>
    <source>
        <strain evidence="11">IBRC-M 10908</strain>
    </source>
</reference>
<dbReference type="RefSeq" id="WP_380619013.1">
    <property type="nucleotide sequence ID" value="NZ_JBHSDK010000010.1"/>
</dbReference>
<keyword evidence="3 7" id="KW-0963">Cytoplasm</keyword>
<organism evidence="10 11">
    <name type="scientific">Salininema proteolyticum</name>
    <dbReference type="NCBI Taxonomy" id="1607685"/>
    <lineage>
        <taxon>Bacteria</taxon>
        <taxon>Bacillati</taxon>
        <taxon>Actinomycetota</taxon>
        <taxon>Actinomycetes</taxon>
        <taxon>Glycomycetales</taxon>
        <taxon>Glycomycetaceae</taxon>
        <taxon>Salininema</taxon>
    </lineage>
</organism>
<evidence type="ECO:0000256" key="6">
    <source>
        <dbReference type="ARBA" id="ARBA00022825"/>
    </source>
</evidence>
<dbReference type="SUPFAM" id="SSF69304">
    <property type="entry name" value="Tricorn protease N-terminal domain"/>
    <property type="match status" value="1"/>
</dbReference>
<comment type="caution">
    <text evidence="10">The sequence shown here is derived from an EMBL/GenBank/DDBJ whole genome shotgun (WGS) entry which is preliminary data.</text>
</comment>
<evidence type="ECO:0000256" key="4">
    <source>
        <dbReference type="ARBA" id="ARBA00022670"/>
    </source>
</evidence>
<dbReference type="InterPro" id="IPR029414">
    <property type="entry name" value="Tricorn_PDZ"/>
</dbReference>
<name>A0ABV8TW89_9ACTN</name>
<evidence type="ECO:0000313" key="11">
    <source>
        <dbReference type="Proteomes" id="UP001595823"/>
    </source>
</evidence>
<dbReference type="SUPFAM" id="SSF52096">
    <property type="entry name" value="ClpP/crotonase"/>
    <property type="match status" value="1"/>
</dbReference>
<dbReference type="PROSITE" id="PS50106">
    <property type="entry name" value="PDZ"/>
    <property type="match status" value="1"/>
</dbReference>
<gene>
    <name evidence="10" type="ORF">ACFPET_06690</name>
</gene>
<comment type="subcellular location">
    <subcellularLocation>
        <location evidence="1 7">Cytoplasm</location>
    </subcellularLocation>
</comment>
<evidence type="ECO:0000256" key="3">
    <source>
        <dbReference type="ARBA" id="ARBA00022490"/>
    </source>
</evidence>
<keyword evidence="4 7" id="KW-0645">Protease</keyword>
<dbReference type="Gene3D" id="2.30.42.10">
    <property type="match status" value="1"/>
</dbReference>
<dbReference type="PANTHER" id="PTHR43253:SF1">
    <property type="entry name" value="TRICORN PROTEASE HOMOLOG 2-RELATED"/>
    <property type="match status" value="1"/>
</dbReference>
<comment type="similarity">
    <text evidence="2 7">Belongs to the peptidase S41B family.</text>
</comment>
<sequence length="1077" mass="118149">MVSAYPRHPSLHGGELIFTAEDDLWSVPADGGPARRLTYSRGSSTQPAISPDGTRVAFIGTDEGPSEVYVMDAAGGAPRRLTHQGGVVSSVAWSADGSAIRYGTNHGTMDARERELWEVPADGGAPTRTEWGRGGMLREAEDGTLLLYRGDPRRGPAYWKRYRGGTVGQIWIRRPGAESFHRMGSIEGNPESPCLVGDRLFFITDAEGHGNVYSCLLDGSDLKRHSDHEGHYARNLSTDGERLTYSAGGELYVLDPSEDQPRRVDVDVPVTETRKARRFTDPAEYFQHLALSHDGKRLAMVTRGKLFAFHPFDGPVVQWGERDGTAYRLPTWLGDTGRLLALGSDRHAEEYLVRFEADGTAEKLECATDLGRVIELVSFPKGDKAVALNNRTEVYLLDLSGETVHARLIADSDTRAMEDLAVSPDGKWVSYAKGLPSHDGEYGSVLNYTALYLYDVENGTEHQAAEHVLGESGPEFDPKGRFLHYFADREYEPTYDTLDFALHFPEGRRPYTAVLATDTAAPYVPSGEEPDAEGAESKEGKDKEDETADVHIDLDGLTRRSVPSPAGPGVYQKIVSGKDKLFVLKRSHGHRASGSGDGTLLSIDLTTGKKETFAEKVDTVWASADRSTLAYRSGDGFRVVKADAKLPEESEPGRESGWLDLSRLQLSVVPSAEWPQMFAEAWRLERDHFWQDATGGVDWDSVFDRYAPLAERVGSRGEFSDLVWELQGELGTSHAYEMFGDYNHQTEYPVGALAADFSFRDGGWHIERIVQGDTWNPAATSPLNRPGVNVEPGDKVLAVNGQALDADTPPESLLVNQAGREVQLTVQRGSGEPRSVAVRPMGDSQPAYYRDWVESRRRIVHEATGGRVGYIHIPDMGPRGFGEFYRSFQAEASRHGLVVDMRCNGGGHVSQLLWDRLQPVPQGSMAFRNGLPGQLHGLRRRGPLVGVIDERAGSDGDLGPHTFRERGMGTLVGTRTWGGVVGINPRFALADGTIVTQPEAACHVDGVGFGLENYGVDPDIEVPMTPDDFAAGRDPQLERAIEVVLKDIEEKGYYTPDLQEPKSVAPPALPPRDNGTR</sequence>
<dbReference type="InterPro" id="IPR001478">
    <property type="entry name" value="PDZ"/>
</dbReference>
<dbReference type="InterPro" id="IPR028204">
    <property type="entry name" value="Tricorn_C1"/>
</dbReference>
<dbReference type="Gene3D" id="3.30.750.44">
    <property type="match status" value="1"/>
</dbReference>
<dbReference type="Gene3D" id="2.120.10.60">
    <property type="entry name" value="Tricorn protease N-terminal domain"/>
    <property type="match status" value="1"/>
</dbReference>
<evidence type="ECO:0000256" key="1">
    <source>
        <dbReference type="ARBA" id="ARBA00004496"/>
    </source>
</evidence>
<feature type="region of interest" description="Disordered" evidence="8">
    <location>
        <begin position="520"/>
        <end position="570"/>
    </location>
</feature>
<dbReference type="Pfam" id="PF26549">
    <property type="entry name" value="Tricorn_N"/>
    <property type="match status" value="1"/>
</dbReference>
<dbReference type="InterPro" id="IPR005151">
    <property type="entry name" value="Tail-specific_protease"/>
</dbReference>
<dbReference type="PIRSF" id="PIRSF036421">
    <property type="entry name" value="Tricorn_protease"/>
    <property type="match status" value="1"/>
</dbReference>
<dbReference type="InterPro" id="IPR015943">
    <property type="entry name" value="WD40/YVTN_repeat-like_dom_sf"/>
</dbReference>
<evidence type="ECO:0000256" key="8">
    <source>
        <dbReference type="SAM" id="MobiDB-lite"/>
    </source>
</evidence>
<dbReference type="InterPro" id="IPR036034">
    <property type="entry name" value="PDZ_sf"/>
</dbReference>
<dbReference type="Gene3D" id="3.90.226.10">
    <property type="entry name" value="2-enoyl-CoA Hydratase, Chain A, domain 1"/>
    <property type="match status" value="1"/>
</dbReference>
<dbReference type="Pfam" id="PF14685">
    <property type="entry name" value="PDZ_Tricorn"/>
    <property type="match status" value="1"/>
</dbReference>
<dbReference type="CDD" id="cd10828">
    <property type="entry name" value="cpPDZ_Tricorn-protease"/>
    <property type="match status" value="1"/>
</dbReference>
<dbReference type="Pfam" id="PF14684">
    <property type="entry name" value="Tricorn_C1"/>
    <property type="match status" value="1"/>
</dbReference>
<comment type="function">
    <text evidence="7">Degrades oligopeptides.</text>
</comment>
<evidence type="ECO:0000313" key="10">
    <source>
        <dbReference type="EMBL" id="MFC4334882.1"/>
    </source>
</evidence>
<keyword evidence="6 7" id="KW-0720">Serine protease</keyword>
<dbReference type="SUPFAM" id="SSF50156">
    <property type="entry name" value="PDZ domain-like"/>
    <property type="match status" value="1"/>
</dbReference>
<evidence type="ECO:0000256" key="5">
    <source>
        <dbReference type="ARBA" id="ARBA00022801"/>
    </source>
</evidence>
<dbReference type="CDD" id="cd07562">
    <property type="entry name" value="Peptidase_S41_TRI"/>
    <property type="match status" value="1"/>
</dbReference>
<dbReference type="SMART" id="SM00245">
    <property type="entry name" value="TSPc"/>
    <property type="match status" value="1"/>
</dbReference>
<dbReference type="PANTHER" id="PTHR43253">
    <property type="entry name" value="TRICORN PROTEASE HOMOLOG 2-RELATED"/>
    <property type="match status" value="1"/>
</dbReference>
<dbReference type="Proteomes" id="UP001595823">
    <property type="component" value="Unassembled WGS sequence"/>
</dbReference>
<dbReference type="EC" id="3.4.21.-" evidence="7"/>
<feature type="domain" description="PDZ" evidence="9">
    <location>
        <begin position="757"/>
        <end position="830"/>
    </location>
</feature>
<proteinExistence type="inferred from homology"/>
<dbReference type="SUPFAM" id="SSF82171">
    <property type="entry name" value="DPP6 N-terminal domain-like"/>
    <property type="match status" value="1"/>
</dbReference>
<dbReference type="Gene3D" id="2.130.10.10">
    <property type="entry name" value="YVTN repeat-like/Quinoprotein amine dehydrogenase"/>
    <property type="match status" value="1"/>
</dbReference>
<protein>
    <recommendedName>
        <fullName evidence="7">Tricorn protease homolog</fullName>
        <ecNumber evidence="7">3.4.21.-</ecNumber>
    </recommendedName>
</protein>
<evidence type="ECO:0000256" key="7">
    <source>
        <dbReference type="PIRNR" id="PIRNR036421"/>
    </source>
</evidence>
<accession>A0ABV8TW89</accession>
<dbReference type="EMBL" id="JBHSDK010000010">
    <property type="protein sequence ID" value="MFC4334882.1"/>
    <property type="molecule type" value="Genomic_DNA"/>
</dbReference>